<evidence type="ECO:0000313" key="3">
    <source>
        <dbReference type="Proteomes" id="UP001590950"/>
    </source>
</evidence>
<gene>
    <name evidence="2" type="ORF">N7G274_009036</name>
</gene>
<evidence type="ECO:0000313" key="2">
    <source>
        <dbReference type="EMBL" id="KAL2038089.1"/>
    </source>
</evidence>
<name>A0ABR3ZZW9_9LECA</name>
<feature type="region of interest" description="Disordered" evidence="1">
    <location>
        <begin position="229"/>
        <end position="256"/>
    </location>
</feature>
<protein>
    <submittedName>
        <fullName evidence="2">Uncharacterized protein</fullName>
    </submittedName>
</protein>
<organism evidence="2 3">
    <name type="scientific">Stereocaulon virgatum</name>
    <dbReference type="NCBI Taxonomy" id="373712"/>
    <lineage>
        <taxon>Eukaryota</taxon>
        <taxon>Fungi</taxon>
        <taxon>Dikarya</taxon>
        <taxon>Ascomycota</taxon>
        <taxon>Pezizomycotina</taxon>
        <taxon>Lecanoromycetes</taxon>
        <taxon>OSLEUM clade</taxon>
        <taxon>Lecanoromycetidae</taxon>
        <taxon>Lecanorales</taxon>
        <taxon>Lecanorineae</taxon>
        <taxon>Stereocaulaceae</taxon>
        <taxon>Stereocaulon</taxon>
    </lineage>
</organism>
<comment type="caution">
    <text evidence="2">The sequence shown here is derived from an EMBL/GenBank/DDBJ whole genome shotgun (WGS) entry which is preliminary data.</text>
</comment>
<accession>A0ABR3ZZW9</accession>
<dbReference type="Proteomes" id="UP001590950">
    <property type="component" value="Unassembled WGS sequence"/>
</dbReference>
<reference evidence="2 3" key="1">
    <citation type="submission" date="2024-09" db="EMBL/GenBank/DDBJ databases">
        <title>Rethinking Asexuality: The Enigmatic Case of Functional Sexual Genes in Lepraria (Stereocaulaceae).</title>
        <authorList>
            <person name="Doellman M."/>
            <person name="Sun Y."/>
            <person name="Barcenas-Pena A."/>
            <person name="Lumbsch H.T."/>
            <person name="Grewe F."/>
        </authorList>
    </citation>
    <scope>NUCLEOTIDE SEQUENCE [LARGE SCALE GENOMIC DNA]</scope>
    <source>
        <strain evidence="2 3">Mercado 3170</strain>
    </source>
</reference>
<proteinExistence type="predicted"/>
<sequence>MAGLTNFTIWVPPVPIPPIAPDFVFCHSAYGRGLSHLRETALRVAGTLPRDTSQIEYTVNDEEVPYNVYDLPYQTHVGSPITITVDVSGPVNIRTIRLVPNNIRNMAAYVATRCIGNEGNGGFITMGIQHLVNFVTDPRSNLEAPIYPPDSVFVTVLASDVRSANSFPGDNDPELAHFLLETENTAYGMAQPQYRDLFRRRMLKYSAQYERMTRLGRVSWWDEEDVGRNETVTATSQPKKPIVQGVATSRRKKRLR</sequence>
<keyword evidence="3" id="KW-1185">Reference proteome</keyword>
<evidence type="ECO:0000256" key="1">
    <source>
        <dbReference type="SAM" id="MobiDB-lite"/>
    </source>
</evidence>
<dbReference type="EMBL" id="JBEFKJ010000034">
    <property type="protein sequence ID" value="KAL2038089.1"/>
    <property type="molecule type" value="Genomic_DNA"/>
</dbReference>